<dbReference type="Proteomes" id="UP001215280">
    <property type="component" value="Unassembled WGS sequence"/>
</dbReference>
<protein>
    <submittedName>
        <fullName evidence="1">Uncharacterized protein</fullName>
    </submittedName>
</protein>
<organism evidence="1 2">
    <name type="scientific">Mycena maculata</name>
    <dbReference type="NCBI Taxonomy" id="230809"/>
    <lineage>
        <taxon>Eukaryota</taxon>
        <taxon>Fungi</taxon>
        <taxon>Dikarya</taxon>
        <taxon>Basidiomycota</taxon>
        <taxon>Agaricomycotina</taxon>
        <taxon>Agaricomycetes</taxon>
        <taxon>Agaricomycetidae</taxon>
        <taxon>Agaricales</taxon>
        <taxon>Marasmiineae</taxon>
        <taxon>Mycenaceae</taxon>
        <taxon>Mycena</taxon>
    </lineage>
</organism>
<keyword evidence="2" id="KW-1185">Reference proteome</keyword>
<gene>
    <name evidence="1" type="ORF">DFH07DRAFT_952238</name>
</gene>
<proteinExistence type="predicted"/>
<accession>A0AAD7JYH5</accession>
<dbReference type="EMBL" id="JARJLG010000015">
    <property type="protein sequence ID" value="KAJ7774528.1"/>
    <property type="molecule type" value="Genomic_DNA"/>
</dbReference>
<evidence type="ECO:0000313" key="2">
    <source>
        <dbReference type="Proteomes" id="UP001215280"/>
    </source>
</evidence>
<dbReference type="AlphaFoldDB" id="A0AAD7JYH5"/>
<comment type="caution">
    <text evidence="1">The sequence shown here is derived from an EMBL/GenBank/DDBJ whole genome shotgun (WGS) entry which is preliminary data.</text>
</comment>
<evidence type="ECO:0000313" key="1">
    <source>
        <dbReference type="EMBL" id="KAJ7774528.1"/>
    </source>
</evidence>
<reference evidence="1" key="1">
    <citation type="submission" date="2023-03" db="EMBL/GenBank/DDBJ databases">
        <title>Massive genome expansion in bonnet fungi (Mycena s.s.) driven by repeated elements and novel gene families across ecological guilds.</title>
        <authorList>
            <consortium name="Lawrence Berkeley National Laboratory"/>
            <person name="Harder C.B."/>
            <person name="Miyauchi S."/>
            <person name="Viragh M."/>
            <person name="Kuo A."/>
            <person name="Thoen E."/>
            <person name="Andreopoulos B."/>
            <person name="Lu D."/>
            <person name="Skrede I."/>
            <person name="Drula E."/>
            <person name="Henrissat B."/>
            <person name="Morin E."/>
            <person name="Kohler A."/>
            <person name="Barry K."/>
            <person name="LaButti K."/>
            <person name="Morin E."/>
            <person name="Salamov A."/>
            <person name="Lipzen A."/>
            <person name="Mereny Z."/>
            <person name="Hegedus B."/>
            <person name="Baldrian P."/>
            <person name="Stursova M."/>
            <person name="Weitz H."/>
            <person name="Taylor A."/>
            <person name="Grigoriev I.V."/>
            <person name="Nagy L.G."/>
            <person name="Martin F."/>
            <person name="Kauserud H."/>
        </authorList>
    </citation>
    <scope>NUCLEOTIDE SEQUENCE</scope>
    <source>
        <strain evidence="1">CBHHK188m</strain>
    </source>
</reference>
<sequence>MTDTNVPTATTTATPEQEMAVLLAQLAALSRSSLDITRACIDLTATGPSFVFGVPQTPDELDALFPPGRGDNQVWHVVTIGRNPGFAEADDEVLGIPNQHRRRKTSRQEALAYYRHQWGLSAVIKLTEAPVDLEAPVV</sequence>
<name>A0AAD7JYH5_9AGAR</name>